<dbReference type="Pfam" id="PF00536">
    <property type="entry name" value="SAM_1"/>
    <property type="match status" value="1"/>
</dbReference>
<dbReference type="GO" id="GO:0005737">
    <property type="term" value="C:cytoplasm"/>
    <property type="evidence" value="ECO:0007669"/>
    <property type="project" value="UniProtKB-SubCell"/>
</dbReference>
<evidence type="ECO:0000256" key="2">
    <source>
        <dbReference type="ARBA" id="ARBA00008291"/>
    </source>
</evidence>
<dbReference type="Proteomes" id="UP000515154">
    <property type="component" value="Linkage group LG25"/>
</dbReference>
<dbReference type="GO" id="GO:0034128">
    <property type="term" value="P:negative regulation of MyD88-independent toll-like receptor signaling pathway"/>
    <property type="evidence" value="ECO:0007669"/>
    <property type="project" value="InterPro"/>
</dbReference>
<keyword evidence="5" id="KW-0399">Innate immunity</keyword>
<dbReference type="SUPFAM" id="SSF48371">
    <property type="entry name" value="ARM repeat"/>
    <property type="match status" value="1"/>
</dbReference>
<keyword evidence="8" id="KW-0391">Immunity</keyword>
<evidence type="ECO:0000256" key="1">
    <source>
        <dbReference type="ARBA" id="ARBA00004496"/>
    </source>
</evidence>
<dbReference type="Pfam" id="PF13676">
    <property type="entry name" value="TIR_2"/>
    <property type="match status" value="1"/>
</dbReference>
<feature type="domain" description="SAM" evidence="12">
    <location>
        <begin position="542"/>
        <end position="606"/>
    </location>
</feature>
<dbReference type="SMART" id="SM00255">
    <property type="entry name" value="TIR"/>
    <property type="match status" value="1"/>
</dbReference>
<feature type="domain" description="TIR" evidence="11">
    <location>
        <begin position="697"/>
        <end position="840"/>
    </location>
</feature>
<protein>
    <recommendedName>
        <fullName evidence="3">ADP-ribosyl cyclase/cyclic ADP-ribose hydrolase</fullName>
        <ecNumber evidence="3">3.2.2.6</ecNumber>
    </recommendedName>
</protein>
<dbReference type="InterPro" id="IPR011989">
    <property type="entry name" value="ARM-like"/>
</dbReference>
<keyword evidence="7 14" id="KW-0378">Hydrolase</keyword>
<evidence type="ECO:0000313" key="16">
    <source>
        <dbReference type="RefSeq" id="XP_029650898.1"/>
    </source>
</evidence>
<dbReference type="CDD" id="cd09502">
    <property type="entry name" value="SAM_SARM1-like_repeat2"/>
    <property type="match status" value="1"/>
</dbReference>
<dbReference type="Gene3D" id="1.25.10.10">
    <property type="entry name" value="Leucine-rich Repeat Variant"/>
    <property type="match status" value="1"/>
</dbReference>
<evidence type="ECO:0000256" key="3">
    <source>
        <dbReference type="ARBA" id="ARBA00011982"/>
    </source>
</evidence>
<dbReference type="SUPFAM" id="SSF52200">
    <property type="entry name" value="Toll/Interleukin receptor TIR domain"/>
    <property type="match status" value="1"/>
</dbReference>
<dbReference type="InterPro" id="IPR013761">
    <property type="entry name" value="SAM/pointed_sf"/>
</dbReference>
<dbReference type="CDD" id="cd24153">
    <property type="entry name" value="SARM1_N"/>
    <property type="match status" value="1"/>
</dbReference>
<dbReference type="RefSeq" id="XP_029650898.1">
    <property type="nucleotide sequence ID" value="XM_029795038.2"/>
</dbReference>
<dbReference type="FunFam" id="1.10.150.50:FF:000043">
    <property type="entry name" value="Sterile alpha and TIR motif-containing 1"/>
    <property type="match status" value="1"/>
</dbReference>
<dbReference type="SUPFAM" id="SSF47769">
    <property type="entry name" value="SAM/Pointed domain"/>
    <property type="match status" value="2"/>
</dbReference>
<evidence type="ECO:0000313" key="13">
    <source>
        <dbReference type="Proteomes" id="UP000515154"/>
    </source>
</evidence>
<dbReference type="AlphaFoldDB" id="A0A6P7TN03"/>
<proteinExistence type="inferred from homology"/>
<keyword evidence="4" id="KW-0963">Cytoplasm</keyword>
<dbReference type="RefSeq" id="XP_029650897.1">
    <property type="nucleotide sequence ID" value="XM_029795037.2"/>
</dbReference>
<accession>A0A6P7TN03</accession>
<evidence type="ECO:0000313" key="15">
    <source>
        <dbReference type="RefSeq" id="XP_029650897.1"/>
    </source>
</evidence>
<evidence type="ECO:0000256" key="6">
    <source>
        <dbReference type="ARBA" id="ARBA00022737"/>
    </source>
</evidence>
<dbReference type="Gene3D" id="3.40.50.10140">
    <property type="entry name" value="Toll/interleukin-1 receptor homology (TIR) domain"/>
    <property type="match status" value="1"/>
</dbReference>
<keyword evidence="9" id="KW-0520">NAD</keyword>
<evidence type="ECO:0000256" key="10">
    <source>
        <dbReference type="ARBA" id="ARBA00047304"/>
    </source>
</evidence>
<dbReference type="Pfam" id="PF07647">
    <property type="entry name" value="SAM_2"/>
    <property type="match status" value="1"/>
</dbReference>
<dbReference type="GO" id="GO:0061809">
    <property type="term" value="F:NAD+ nucleosidase activity, cyclic ADP-ribose generating"/>
    <property type="evidence" value="ECO:0007669"/>
    <property type="project" value="UniProtKB-EC"/>
</dbReference>
<dbReference type="PANTHER" id="PTHR22998:SF1">
    <property type="entry name" value="NAD(+) HYDROLASE SARM1"/>
    <property type="match status" value="1"/>
</dbReference>
<evidence type="ECO:0000256" key="7">
    <source>
        <dbReference type="ARBA" id="ARBA00022801"/>
    </source>
</evidence>
<gene>
    <name evidence="14 15 16" type="primary">LOC115224240</name>
</gene>
<dbReference type="EC" id="3.2.2.6" evidence="3"/>
<evidence type="ECO:0000256" key="9">
    <source>
        <dbReference type="ARBA" id="ARBA00023027"/>
    </source>
</evidence>
<name>A0A6P7TN03_9MOLL</name>
<reference evidence="14 15" key="1">
    <citation type="submission" date="2025-08" db="UniProtKB">
        <authorList>
            <consortium name="RefSeq"/>
        </authorList>
    </citation>
    <scope>IDENTIFICATION</scope>
</reference>
<organism evidence="13 15">
    <name type="scientific">Octopus sinensis</name>
    <name type="common">East Asian common octopus</name>
    <dbReference type="NCBI Taxonomy" id="2607531"/>
    <lineage>
        <taxon>Eukaryota</taxon>
        <taxon>Metazoa</taxon>
        <taxon>Spiralia</taxon>
        <taxon>Lophotrochozoa</taxon>
        <taxon>Mollusca</taxon>
        <taxon>Cephalopoda</taxon>
        <taxon>Coleoidea</taxon>
        <taxon>Octopodiformes</taxon>
        <taxon>Octopoda</taxon>
        <taxon>Incirrata</taxon>
        <taxon>Octopodidae</taxon>
        <taxon>Octopus</taxon>
    </lineage>
</organism>
<dbReference type="GO" id="GO:0003953">
    <property type="term" value="F:NAD+ nucleosidase activity"/>
    <property type="evidence" value="ECO:0007669"/>
    <property type="project" value="InterPro"/>
</dbReference>
<dbReference type="GO" id="GO:0045087">
    <property type="term" value="P:innate immune response"/>
    <property type="evidence" value="ECO:0007669"/>
    <property type="project" value="UniProtKB-KW"/>
</dbReference>
<comment type="catalytic activity">
    <reaction evidence="10">
        <text>NAD(+) + H2O = ADP-D-ribose + nicotinamide + H(+)</text>
        <dbReference type="Rhea" id="RHEA:16301"/>
        <dbReference type="ChEBI" id="CHEBI:15377"/>
        <dbReference type="ChEBI" id="CHEBI:15378"/>
        <dbReference type="ChEBI" id="CHEBI:17154"/>
        <dbReference type="ChEBI" id="CHEBI:57540"/>
        <dbReference type="ChEBI" id="CHEBI:57967"/>
        <dbReference type="EC" id="3.2.2.6"/>
    </reaction>
    <physiologicalReaction direction="left-to-right" evidence="10">
        <dbReference type="Rhea" id="RHEA:16302"/>
    </physiologicalReaction>
</comment>
<evidence type="ECO:0000256" key="4">
    <source>
        <dbReference type="ARBA" id="ARBA00022490"/>
    </source>
</evidence>
<dbReference type="GO" id="GO:0007165">
    <property type="term" value="P:signal transduction"/>
    <property type="evidence" value="ECO:0007669"/>
    <property type="project" value="InterPro"/>
</dbReference>
<dbReference type="SMART" id="SM00454">
    <property type="entry name" value="SAM"/>
    <property type="match status" value="2"/>
</dbReference>
<dbReference type="PANTHER" id="PTHR22998">
    <property type="entry name" value="SARM1"/>
    <property type="match status" value="1"/>
</dbReference>
<sequence>MEMEIVSDDDACGANNSHNTVRRIMSEGILQNDDGDTEKFDPYRALERSQSDASLIQNFESGISSSVDTTDDETVRVRNVGHKVSECSTVYYDLSKAVECEVSKTQKGRPRTPRALETIPQDEELQIEKPVKNFSRSISSESSSSIYEDSGTTFTQKLCKEEKSYSFSSSSLSSTSVKFTKGGQQEQIVTKSKTTLKSTMQTFSQELRNKIHVLHIGSTPEQIAALREMLALIENAWSTPVHGRDLAYGLCDIIRHEGALERIVSNCGSSNKDLLRASGRVLEQIMTTENREAVAKIGLDTVVKMTYKTKNMCDMARTSTGILESLFKTSENTCGEVIKLGGLDVVLHWCRYTDRMTLRHCAFALANLALYGGPENQELMIKHKVAEWLFPLAFNDDDSIRYYACLAISALVSNKEIEAAVVKSGTMELVLPFIENHTPAEFAQSDQSHQHGCAREWLTRLIPVLSSKREEAQALAAFHFAMEAGIKAAQDHKEVFYDIGCINPLKRLASSPNATASKLAIEALRIIGEEIPHKLTQQVPLWTAEDVSYWVNQIGFTEYADRFEDCRVDGDLLLVISEYDLQDSIRMTPSITRKRFIRELKQLKTTADYSSCDNTRLNDWLREISEEFSLYTYQMLRCGIDKTVLPTVSEDELERECCITNSIHRRKIMDHIKMLTMPNSQFTTIDEDPSDIRRVQKKIDVFISYRRSNGSQLASLLKVHLQLRGFSVFLDIERLRAGKFDVGLLKSVQKARNFILVLTPQALDRCIGDSERKDWVHREIAAALEHKCNIIPLMDNFDWPPCEKLPEDIRSITCFNGVRWIHDYQDACVDKIERFLRGDVNVRRGQLQSLSNQGSFEDPVMAQFKWSSSSNENDSPPKNSPS</sequence>
<dbReference type="Gene3D" id="1.10.150.50">
    <property type="entry name" value="Transcription Factor, Ets-1"/>
    <property type="match status" value="2"/>
</dbReference>
<dbReference type="InterPro" id="IPR039184">
    <property type="entry name" value="SARM1"/>
</dbReference>
<dbReference type="GO" id="GO:0030425">
    <property type="term" value="C:dendrite"/>
    <property type="evidence" value="ECO:0007669"/>
    <property type="project" value="TreeGrafter"/>
</dbReference>
<dbReference type="InterPro" id="IPR001660">
    <property type="entry name" value="SAM"/>
</dbReference>
<dbReference type="GO" id="GO:0048678">
    <property type="term" value="P:response to axon injury"/>
    <property type="evidence" value="ECO:0007669"/>
    <property type="project" value="InterPro"/>
</dbReference>
<dbReference type="GO" id="GO:0035591">
    <property type="term" value="F:signaling adaptor activity"/>
    <property type="evidence" value="ECO:0007669"/>
    <property type="project" value="InterPro"/>
</dbReference>
<comment type="subcellular location">
    <subcellularLocation>
        <location evidence="1">Cytoplasm</location>
    </subcellularLocation>
</comment>
<evidence type="ECO:0000259" key="11">
    <source>
        <dbReference type="PROSITE" id="PS50104"/>
    </source>
</evidence>
<dbReference type="PROSITE" id="PS50105">
    <property type="entry name" value="SAM_DOMAIN"/>
    <property type="match status" value="1"/>
</dbReference>
<dbReference type="KEGG" id="osn:115224240"/>
<evidence type="ECO:0000256" key="8">
    <source>
        <dbReference type="ARBA" id="ARBA00022859"/>
    </source>
</evidence>
<keyword evidence="6" id="KW-0677">Repeat</keyword>
<evidence type="ECO:0000256" key="5">
    <source>
        <dbReference type="ARBA" id="ARBA00022588"/>
    </source>
</evidence>
<evidence type="ECO:0000313" key="14">
    <source>
        <dbReference type="RefSeq" id="XP_029650896.1"/>
    </source>
</evidence>
<comment type="similarity">
    <text evidence="2">Belongs to the SARM1 family.</text>
</comment>
<dbReference type="InterPro" id="IPR000157">
    <property type="entry name" value="TIR_dom"/>
</dbReference>
<dbReference type="InterPro" id="IPR016024">
    <property type="entry name" value="ARM-type_fold"/>
</dbReference>
<dbReference type="RefSeq" id="XP_029650896.1">
    <property type="nucleotide sequence ID" value="XM_029795036.2"/>
</dbReference>
<dbReference type="InterPro" id="IPR035897">
    <property type="entry name" value="Toll_tir_struct_dom_sf"/>
</dbReference>
<evidence type="ECO:0000259" key="12">
    <source>
        <dbReference type="PROSITE" id="PS50105"/>
    </source>
</evidence>
<keyword evidence="13" id="KW-1185">Reference proteome</keyword>
<dbReference type="PROSITE" id="PS50104">
    <property type="entry name" value="TIR"/>
    <property type="match status" value="1"/>
</dbReference>